<dbReference type="VEuPathDB" id="FungiDB:ASPZODRAFT_24829"/>
<evidence type="ECO:0000313" key="2">
    <source>
        <dbReference type="EMBL" id="OJJ47951.1"/>
    </source>
</evidence>
<dbReference type="EMBL" id="KV878340">
    <property type="protein sequence ID" value="OJJ47951.1"/>
    <property type="molecule type" value="Genomic_DNA"/>
</dbReference>
<organism evidence="2 3">
    <name type="scientific">Penicilliopsis zonata CBS 506.65</name>
    <dbReference type="NCBI Taxonomy" id="1073090"/>
    <lineage>
        <taxon>Eukaryota</taxon>
        <taxon>Fungi</taxon>
        <taxon>Dikarya</taxon>
        <taxon>Ascomycota</taxon>
        <taxon>Pezizomycotina</taxon>
        <taxon>Eurotiomycetes</taxon>
        <taxon>Eurotiomycetidae</taxon>
        <taxon>Eurotiales</taxon>
        <taxon>Aspergillaceae</taxon>
        <taxon>Penicilliopsis</taxon>
    </lineage>
</organism>
<sequence>MSHLFLLRRLGCKGGSSAVRERGFCKALRSTKIPCKSSHPFANPQAKFLLHRLSILGTRRCGKSWFATRAWFPFPFFYVSSMEPPERRADPYHGSSEQMYRPDSLGKPPTVRPCRGSTVEELQN</sequence>
<feature type="non-terminal residue" evidence="2">
    <location>
        <position position="124"/>
    </location>
</feature>
<evidence type="ECO:0000313" key="3">
    <source>
        <dbReference type="Proteomes" id="UP000184188"/>
    </source>
</evidence>
<proteinExistence type="predicted"/>
<evidence type="ECO:0000256" key="1">
    <source>
        <dbReference type="SAM" id="MobiDB-lite"/>
    </source>
</evidence>
<reference evidence="3" key="1">
    <citation type="journal article" date="2017" name="Genome Biol.">
        <title>Comparative genomics reveals high biological diversity and specific adaptations in the industrially and medically important fungal genus Aspergillus.</title>
        <authorList>
            <person name="de Vries R.P."/>
            <person name="Riley R."/>
            <person name="Wiebenga A."/>
            <person name="Aguilar-Osorio G."/>
            <person name="Amillis S."/>
            <person name="Uchima C.A."/>
            <person name="Anderluh G."/>
            <person name="Asadollahi M."/>
            <person name="Askin M."/>
            <person name="Barry K."/>
            <person name="Battaglia E."/>
            <person name="Bayram O."/>
            <person name="Benocci T."/>
            <person name="Braus-Stromeyer S.A."/>
            <person name="Caldana C."/>
            <person name="Canovas D."/>
            <person name="Cerqueira G.C."/>
            <person name="Chen F."/>
            <person name="Chen W."/>
            <person name="Choi C."/>
            <person name="Clum A."/>
            <person name="Dos Santos R.A."/>
            <person name="Damasio A.R."/>
            <person name="Diallinas G."/>
            <person name="Emri T."/>
            <person name="Fekete E."/>
            <person name="Flipphi M."/>
            <person name="Freyberg S."/>
            <person name="Gallo A."/>
            <person name="Gournas C."/>
            <person name="Habgood R."/>
            <person name="Hainaut M."/>
            <person name="Harispe M.L."/>
            <person name="Henrissat B."/>
            <person name="Hilden K.S."/>
            <person name="Hope R."/>
            <person name="Hossain A."/>
            <person name="Karabika E."/>
            <person name="Karaffa L."/>
            <person name="Karanyi Z."/>
            <person name="Krasevec N."/>
            <person name="Kuo A."/>
            <person name="Kusch H."/>
            <person name="LaButti K."/>
            <person name="Lagendijk E.L."/>
            <person name="Lapidus A."/>
            <person name="Levasseur A."/>
            <person name="Lindquist E."/>
            <person name="Lipzen A."/>
            <person name="Logrieco A.F."/>
            <person name="MacCabe A."/>
            <person name="Maekelae M.R."/>
            <person name="Malavazi I."/>
            <person name="Melin P."/>
            <person name="Meyer V."/>
            <person name="Mielnichuk N."/>
            <person name="Miskei M."/>
            <person name="Molnar A.P."/>
            <person name="Mule G."/>
            <person name="Ngan C.Y."/>
            <person name="Orejas M."/>
            <person name="Orosz E."/>
            <person name="Ouedraogo J.P."/>
            <person name="Overkamp K.M."/>
            <person name="Park H.-S."/>
            <person name="Perrone G."/>
            <person name="Piumi F."/>
            <person name="Punt P.J."/>
            <person name="Ram A.F."/>
            <person name="Ramon A."/>
            <person name="Rauscher S."/>
            <person name="Record E."/>
            <person name="Riano-Pachon D.M."/>
            <person name="Robert V."/>
            <person name="Roehrig J."/>
            <person name="Ruller R."/>
            <person name="Salamov A."/>
            <person name="Salih N.S."/>
            <person name="Samson R.A."/>
            <person name="Sandor E."/>
            <person name="Sanguinetti M."/>
            <person name="Schuetze T."/>
            <person name="Sepcic K."/>
            <person name="Shelest E."/>
            <person name="Sherlock G."/>
            <person name="Sophianopoulou V."/>
            <person name="Squina F.M."/>
            <person name="Sun H."/>
            <person name="Susca A."/>
            <person name="Todd R.B."/>
            <person name="Tsang A."/>
            <person name="Unkles S.E."/>
            <person name="van de Wiele N."/>
            <person name="van Rossen-Uffink D."/>
            <person name="Oliveira J.V."/>
            <person name="Vesth T.C."/>
            <person name="Visser J."/>
            <person name="Yu J.-H."/>
            <person name="Zhou M."/>
            <person name="Andersen M.R."/>
            <person name="Archer D.B."/>
            <person name="Baker S.E."/>
            <person name="Benoit I."/>
            <person name="Brakhage A.A."/>
            <person name="Braus G.H."/>
            <person name="Fischer R."/>
            <person name="Frisvad J.C."/>
            <person name="Goldman G.H."/>
            <person name="Houbraken J."/>
            <person name="Oakley B."/>
            <person name="Pocsi I."/>
            <person name="Scazzocchio C."/>
            <person name="Seiboth B."/>
            <person name="vanKuyk P.A."/>
            <person name="Wortman J."/>
            <person name="Dyer P.S."/>
            <person name="Grigoriev I.V."/>
        </authorList>
    </citation>
    <scope>NUCLEOTIDE SEQUENCE [LARGE SCALE GENOMIC DNA]</scope>
    <source>
        <strain evidence="3">CBS 506.65</strain>
    </source>
</reference>
<gene>
    <name evidence="2" type="ORF">ASPZODRAFT_24829</name>
</gene>
<name>A0A1L9SLF2_9EURO</name>
<feature type="region of interest" description="Disordered" evidence="1">
    <location>
        <begin position="82"/>
        <end position="124"/>
    </location>
</feature>
<dbReference type="AlphaFoldDB" id="A0A1L9SLF2"/>
<keyword evidence="3" id="KW-1185">Reference proteome</keyword>
<dbReference type="GeneID" id="34614440"/>
<protein>
    <submittedName>
        <fullName evidence="2">Uncharacterized protein</fullName>
    </submittedName>
</protein>
<accession>A0A1L9SLF2</accession>
<dbReference type="Proteomes" id="UP000184188">
    <property type="component" value="Unassembled WGS sequence"/>
</dbReference>
<dbReference type="RefSeq" id="XP_022582461.1">
    <property type="nucleotide sequence ID" value="XM_022727976.1"/>
</dbReference>